<keyword evidence="5" id="KW-0819">tRNA processing</keyword>
<reference evidence="11" key="1">
    <citation type="journal article" date="2023" name="G3 (Bethesda)">
        <title>Whole genome assemblies of Zophobas morio and Tenebrio molitor.</title>
        <authorList>
            <person name="Kaur S."/>
            <person name="Stinson S.A."/>
            <person name="diCenzo G.C."/>
        </authorList>
    </citation>
    <scope>NUCLEOTIDE SEQUENCE</scope>
    <source>
        <strain evidence="11">QUZm001</strain>
    </source>
</reference>
<evidence type="ECO:0000256" key="9">
    <source>
        <dbReference type="ARBA" id="ARBA00029803"/>
    </source>
</evidence>
<gene>
    <name evidence="11" type="ORF">Zmor_025794</name>
</gene>
<comment type="subcellular location">
    <subcellularLocation>
        <location evidence="1">Mitochondrion</location>
    </subcellularLocation>
</comment>
<evidence type="ECO:0000256" key="7">
    <source>
        <dbReference type="ARBA" id="ARBA00023054"/>
    </source>
</evidence>
<evidence type="ECO:0000256" key="6">
    <source>
        <dbReference type="ARBA" id="ARBA00022946"/>
    </source>
</evidence>
<name>A0AA38M5F3_9CUCU</name>
<dbReference type="EMBL" id="JALNTZ010000008">
    <property type="protein sequence ID" value="KAJ3643057.1"/>
    <property type="molecule type" value="Genomic_DNA"/>
</dbReference>
<dbReference type="GO" id="GO:0032259">
    <property type="term" value="P:methylation"/>
    <property type="evidence" value="ECO:0007669"/>
    <property type="project" value="UniProtKB-KW"/>
</dbReference>
<evidence type="ECO:0000313" key="11">
    <source>
        <dbReference type="EMBL" id="KAJ3643057.1"/>
    </source>
</evidence>
<dbReference type="GO" id="GO:0008168">
    <property type="term" value="F:methyltransferase activity"/>
    <property type="evidence" value="ECO:0007669"/>
    <property type="project" value="UniProtKB-KW"/>
</dbReference>
<dbReference type="InterPro" id="IPR007356">
    <property type="entry name" value="tRNA_m1G_MeTrfase_euk"/>
</dbReference>
<evidence type="ECO:0000256" key="2">
    <source>
        <dbReference type="ARBA" id="ARBA00022603"/>
    </source>
</evidence>
<comment type="caution">
    <text evidence="11">The sequence shown here is derived from an EMBL/GenBank/DDBJ whole genome shotgun (WGS) entry which is preliminary data.</text>
</comment>
<keyword evidence="2" id="KW-0489">Methyltransferase</keyword>
<dbReference type="InterPro" id="IPR028564">
    <property type="entry name" value="MT_TRM10-typ"/>
</dbReference>
<sequence>MFTIIKQSAQFLRLGNVLRTTVTSRPAFFCTESSNPPGLNIAAITNGDKDLEHKLKILVLEIDVLRQEGKLVPDDDYLKESHWKELLILPSLSQRRKFLEYLFKISKKKENKKLKKEQKRLEKFPEAKPEKNENETFEEFVSQYDLGHNNIMLRVYDSTMNQLYNNRLVQAMQFGQKLVVDCGYCDDMTKQENKNCAKQLTLLFSENRNHDDPFDLHFCNINNESVLMQSLNKLIVTLHEPWFPLNLHETSYLETFSKEQLVYLTPHCREELVEYDHDAIYIIGGIVDKVNTQPLSLAKAKREGLRMAKLPLDRYLQWGSGSGKSLTLNQVASILLDVKLTGDWKYALRHVPRRKVVEFTHEKINQKNKWKPNRERPGFDNLKYNRRPSDRMIKVGSIMND</sequence>
<dbReference type="CDD" id="cd18102">
    <property type="entry name" value="Trm10_MRRP1"/>
    <property type="match status" value="1"/>
</dbReference>
<keyword evidence="8" id="KW-0496">Mitochondrion</keyword>
<keyword evidence="3" id="KW-0808">Transferase</keyword>
<dbReference type="PROSITE" id="PS51675">
    <property type="entry name" value="SAM_MT_TRM10"/>
    <property type="match status" value="1"/>
</dbReference>
<dbReference type="InterPro" id="IPR038459">
    <property type="entry name" value="MT_TRM10-typ_sf"/>
</dbReference>
<dbReference type="GO" id="GO:0070131">
    <property type="term" value="P:positive regulation of mitochondrial translation"/>
    <property type="evidence" value="ECO:0007669"/>
    <property type="project" value="TreeGrafter"/>
</dbReference>
<evidence type="ECO:0000256" key="1">
    <source>
        <dbReference type="ARBA" id="ARBA00004173"/>
    </source>
</evidence>
<feature type="domain" description="SAM-dependent MTase TRM10-type" evidence="10">
    <location>
        <begin position="164"/>
        <end position="358"/>
    </location>
</feature>
<evidence type="ECO:0000256" key="8">
    <source>
        <dbReference type="ARBA" id="ARBA00023128"/>
    </source>
</evidence>
<dbReference type="GO" id="GO:0005739">
    <property type="term" value="C:mitochondrion"/>
    <property type="evidence" value="ECO:0007669"/>
    <property type="project" value="UniProtKB-SubCell"/>
</dbReference>
<keyword evidence="6" id="KW-0809">Transit peptide</keyword>
<accession>A0AA38M5F3</accession>
<keyword evidence="4" id="KW-0949">S-adenosyl-L-methionine</keyword>
<keyword evidence="7" id="KW-0175">Coiled coil</keyword>
<evidence type="ECO:0000256" key="3">
    <source>
        <dbReference type="ARBA" id="ARBA00022679"/>
    </source>
</evidence>
<dbReference type="Gene3D" id="3.40.1280.30">
    <property type="match status" value="1"/>
</dbReference>
<dbReference type="InterPro" id="IPR025812">
    <property type="entry name" value="Trm10_C_MTase_dom"/>
</dbReference>
<protein>
    <recommendedName>
        <fullName evidence="9">RNA (guanine-9-)-methyltransferase domain-containing protein 1</fullName>
    </recommendedName>
</protein>
<evidence type="ECO:0000259" key="10">
    <source>
        <dbReference type="PROSITE" id="PS51675"/>
    </source>
</evidence>
<proteinExistence type="predicted"/>
<dbReference type="PANTHER" id="PTHR13563">
    <property type="entry name" value="TRNA (GUANINE-9-) METHYLTRANSFERASE"/>
    <property type="match status" value="1"/>
</dbReference>
<dbReference type="GO" id="GO:0000049">
    <property type="term" value="F:tRNA binding"/>
    <property type="evidence" value="ECO:0007669"/>
    <property type="project" value="TreeGrafter"/>
</dbReference>
<dbReference type="PANTHER" id="PTHR13563:SF5">
    <property type="entry name" value="TRNA METHYLTRANSFERASE 10 HOMOLOG C"/>
    <property type="match status" value="1"/>
</dbReference>
<evidence type="ECO:0000256" key="4">
    <source>
        <dbReference type="ARBA" id="ARBA00022691"/>
    </source>
</evidence>
<dbReference type="GO" id="GO:0005654">
    <property type="term" value="C:nucleoplasm"/>
    <property type="evidence" value="ECO:0007669"/>
    <property type="project" value="TreeGrafter"/>
</dbReference>
<dbReference type="Proteomes" id="UP001168821">
    <property type="component" value="Unassembled WGS sequence"/>
</dbReference>
<keyword evidence="12" id="KW-1185">Reference proteome</keyword>
<organism evidence="11 12">
    <name type="scientific">Zophobas morio</name>
    <dbReference type="NCBI Taxonomy" id="2755281"/>
    <lineage>
        <taxon>Eukaryota</taxon>
        <taxon>Metazoa</taxon>
        <taxon>Ecdysozoa</taxon>
        <taxon>Arthropoda</taxon>
        <taxon>Hexapoda</taxon>
        <taxon>Insecta</taxon>
        <taxon>Pterygota</taxon>
        <taxon>Neoptera</taxon>
        <taxon>Endopterygota</taxon>
        <taxon>Coleoptera</taxon>
        <taxon>Polyphaga</taxon>
        <taxon>Cucujiformia</taxon>
        <taxon>Tenebrionidae</taxon>
        <taxon>Zophobas</taxon>
    </lineage>
</organism>
<evidence type="ECO:0000313" key="12">
    <source>
        <dbReference type="Proteomes" id="UP001168821"/>
    </source>
</evidence>
<dbReference type="FunFam" id="3.40.1280.30:FF:000003">
    <property type="entry name" value="tRNA methyltransferase 10C, mitochondrial RNase P subunit"/>
    <property type="match status" value="1"/>
</dbReference>
<evidence type="ECO:0000256" key="5">
    <source>
        <dbReference type="ARBA" id="ARBA00022694"/>
    </source>
</evidence>
<dbReference type="GO" id="GO:0097745">
    <property type="term" value="P:mitochondrial tRNA 5'-end processing"/>
    <property type="evidence" value="ECO:0007669"/>
    <property type="project" value="TreeGrafter"/>
</dbReference>
<dbReference type="AlphaFoldDB" id="A0AA38M5F3"/>